<accession>A0ABT5UFE7</accession>
<protein>
    <submittedName>
        <fullName evidence="1">Uncharacterized protein</fullName>
    </submittedName>
</protein>
<evidence type="ECO:0000313" key="2">
    <source>
        <dbReference type="Proteomes" id="UP001528823"/>
    </source>
</evidence>
<organism evidence="1 2">
    <name type="scientific">Spartinivicinus poritis</name>
    <dbReference type="NCBI Taxonomy" id="2994640"/>
    <lineage>
        <taxon>Bacteria</taxon>
        <taxon>Pseudomonadati</taxon>
        <taxon>Pseudomonadota</taxon>
        <taxon>Gammaproteobacteria</taxon>
        <taxon>Oceanospirillales</taxon>
        <taxon>Zooshikellaceae</taxon>
        <taxon>Spartinivicinus</taxon>
    </lineage>
</organism>
<reference evidence="1 2" key="1">
    <citation type="submission" date="2022-11" db="EMBL/GenBank/DDBJ databases">
        <title>Spartinivicinus poritis sp. nov., isolated from scleractinian coral Porites lutea.</title>
        <authorList>
            <person name="Zhang G."/>
            <person name="Cai L."/>
            <person name="Wei Q."/>
        </authorList>
    </citation>
    <scope>NUCLEOTIDE SEQUENCE [LARGE SCALE GENOMIC DNA]</scope>
    <source>
        <strain evidence="1 2">A2-2</strain>
    </source>
</reference>
<dbReference type="Proteomes" id="UP001528823">
    <property type="component" value="Unassembled WGS sequence"/>
</dbReference>
<dbReference type="EMBL" id="JAPMOU010000049">
    <property type="protein sequence ID" value="MDE1465032.1"/>
    <property type="molecule type" value="Genomic_DNA"/>
</dbReference>
<evidence type="ECO:0000313" key="1">
    <source>
        <dbReference type="EMBL" id="MDE1465032.1"/>
    </source>
</evidence>
<comment type="caution">
    <text evidence="1">The sequence shown here is derived from an EMBL/GenBank/DDBJ whole genome shotgun (WGS) entry which is preliminary data.</text>
</comment>
<sequence length="724" mass="83617">MTNSLTIPSGPPSEPGQRFFDLKNEALQVIQRLAKDTWTDHNLQDPGITFLEALVFIINDLSYRLSFPIPDLLTPPADSGDSIKDFHPPKKILPSPAVATIDYQRLAIDIEGVRHAWVTTVHDTPQGLWDIFIIPEATLATDQFDTLREKVRNHLVAHRNVGEDFHQVMIPPQQGILLNIKVTLEKDSNEVEAMAQFYNQVLQFLLPRVKRYSSEELQVANLSGDAIYDGPWLEHGFIKADELLNIPVKQKICVSDINRILINTQGVERANHIQIALHNAQTNNIHWDNWFIDVNPSKIQTLLINETLKHLVVLKEGHVVTINRQQIEKLINRFQELVAEEAKPIKTTIEDIPSGRDRNLRFYLSIQQDLPAIYRITPACPTPQDTNRYLQSGAFLLLFDQVLANQFAQLENIHRLLTIPNVIKYYDVINRIFSIMMSSDTLSYKDVEDFWEAVKQLPATHQSQPVKGHNQITTLLNDYYTQYLTQQFNLITEQPFSSTQINRIKRAYEHLLALFNEQIPNSATLQYPFIFKPYLNKLLAYAALPQSVNPKDPDRLLNQLMQLKTVVDHAYFLKNYPTISRDRSLGVDYLATPSQPQQRNASGLKLRLYHLLGITCHQQWDLATHNREGFHILEGLLLRYRDQVDPDPITELDNSKLYFIFPDWPTRFTSAEFKALIVRTVYSETPTHLQPMCIWLNRKQMDHFEHLFNAWLQSLSHLALNKNE</sequence>
<keyword evidence="2" id="KW-1185">Reference proteome</keyword>
<gene>
    <name evidence="1" type="ORF">ORQ98_24005</name>
</gene>
<dbReference type="RefSeq" id="WP_274691342.1">
    <property type="nucleotide sequence ID" value="NZ_JAPMOU010000049.1"/>
</dbReference>
<name>A0ABT5UFE7_9GAMM</name>
<proteinExistence type="predicted"/>